<accession>A0A0B0IEB8</accession>
<keyword evidence="5 9" id="KW-0067">ATP-binding</keyword>
<name>A0A0B0IEB8_9BACI</name>
<dbReference type="PROSITE" id="PS00211">
    <property type="entry name" value="ABC_TRANSPORTER_1"/>
    <property type="match status" value="1"/>
</dbReference>
<dbReference type="AlphaFoldDB" id="A0A0B0IEB8"/>
<dbReference type="SMART" id="SM00382">
    <property type="entry name" value="AAA"/>
    <property type="match status" value="1"/>
</dbReference>
<organism evidence="9 10">
    <name type="scientific">Halalkalibacter okhensis</name>
    <dbReference type="NCBI Taxonomy" id="333138"/>
    <lineage>
        <taxon>Bacteria</taxon>
        <taxon>Bacillati</taxon>
        <taxon>Bacillota</taxon>
        <taxon>Bacilli</taxon>
        <taxon>Bacillales</taxon>
        <taxon>Bacillaceae</taxon>
        <taxon>Halalkalibacter</taxon>
    </lineage>
</organism>
<dbReference type="PROSITE" id="PS50893">
    <property type="entry name" value="ABC_TRANSPORTER_2"/>
    <property type="match status" value="1"/>
</dbReference>
<evidence type="ECO:0000259" key="8">
    <source>
        <dbReference type="PROSITE" id="PS50893"/>
    </source>
</evidence>
<dbReference type="Pfam" id="PF00005">
    <property type="entry name" value="ABC_tran"/>
    <property type="match status" value="1"/>
</dbReference>
<keyword evidence="7" id="KW-0472">Membrane</keyword>
<protein>
    <submittedName>
        <fullName evidence="9">ABC transporter ATP-binding protein</fullName>
    </submittedName>
</protein>
<evidence type="ECO:0000256" key="6">
    <source>
        <dbReference type="ARBA" id="ARBA00022967"/>
    </source>
</evidence>
<dbReference type="PANTHER" id="PTHR42711:SF13">
    <property type="entry name" value="ABC TRANSPORTER, ATP-BINDING PROTEIN"/>
    <property type="match status" value="1"/>
</dbReference>
<dbReference type="InterPro" id="IPR027417">
    <property type="entry name" value="P-loop_NTPase"/>
</dbReference>
<dbReference type="CDD" id="cd03230">
    <property type="entry name" value="ABC_DR_subfamily_A"/>
    <property type="match status" value="1"/>
</dbReference>
<dbReference type="GO" id="GO:0016887">
    <property type="term" value="F:ATP hydrolysis activity"/>
    <property type="evidence" value="ECO:0007669"/>
    <property type="project" value="InterPro"/>
</dbReference>
<dbReference type="SUPFAM" id="SSF52540">
    <property type="entry name" value="P-loop containing nucleoside triphosphate hydrolases"/>
    <property type="match status" value="1"/>
</dbReference>
<dbReference type="PANTHER" id="PTHR42711">
    <property type="entry name" value="ABC TRANSPORTER ATP-BINDING PROTEIN"/>
    <property type="match status" value="1"/>
</dbReference>
<dbReference type="InterPro" id="IPR003593">
    <property type="entry name" value="AAA+_ATPase"/>
</dbReference>
<dbReference type="InterPro" id="IPR017871">
    <property type="entry name" value="ABC_transporter-like_CS"/>
</dbReference>
<dbReference type="FunFam" id="3.40.50.300:FF:000589">
    <property type="entry name" value="ABC transporter, ATP-binding subunit"/>
    <property type="match status" value="1"/>
</dbReference>
<evidence type="ECO:0000256" key="2">
    <source>
        <dbReference type="ARBA" id="ARBA00022448"/>
    </source>
</evidence>
<evidence type="ECO:0000313" key="9">
    <source>
        <dbReference type="EMBL" id="KHF38026.1"/>
    </source>
</evidence>
<dbReference type="OrthoDB" id="9804819at2"/>
<evidence type="ECO:0000256" key="1">
    <source>
        <dbReference type="ARBA" id="ARBA00004236"/>
    </source>
</evidence>
<sequence length="284" mass="31462">MEKNIVINVEHLSKAFKNETALKDLNFSVRSGEIFGFLGPSGSGKTTTIKILTGQLTQTSGKAIVLGKPVEQINESIYEQVGIVTDNSGLYERMTVYSNMKFFANILGVGKERIDFLLKRVGLLEHKDKIANKLSKGMAQRLVLARALLHQPKVLFLDEPTSGLDPSTAVAVLELLTELKESGTAIFLTTHNMDEATKLCDHVALLNDGIIVDHGAPKALCLKYNKNKSYKILLKDESEITLPHSEETGKKISQWIANNEMMTIHSNEPTLEKVFIELTGRELL</sequence>
<dbReference type="RefSeq" id="WP_034633743.1">
    <property type="nucleotide sequence ID" value="NZ_JRJU01000055.1"/>
</dbReference>
<dbReference type="GO" id="GO:0005524">
    <property type="term" value="F:ATP binding"/>
    <property type="evidence" value="ECO:0007669"/>
    <property type="project" value="UniProtKB-KW"/>
</dbReference>
<keyword evidence="2" id="KW-0813">Transport</keyword>
<gene>
    <name evidence="9" type="ORF">LQ50_23850</name>
</gene>
<comment type="caution">
    <text evidence="9">The sequence shown here is derived from an EMBL/GenBank/DDBJ whole genome shotgun (WGS) entry which is preliminary data.</text>
</comment>
<evidence type="ECO:0000256" key="7">
    <source>
        <dbReference type="ARBA" id="ARBA00023136"/>
    </source>
</evidence>
<feature type="domain" description="ABC transporter" evidence="8">
    <location>
        <begin position="7"/>
        <end position="233"/>
    </location>
</feature>
<dbReference type="EMBL" id="JRJU01000055">
    <property type="protein sequence ID" value="KHF38026.1"/>
    <property type="molecule type" value="Genomic_DNA"/>
</dbReference>
<dbReference type="STRING" id="333138.LQ50_23850"/>
<keyword evidence="10" id="KW-1185">Reference proteome</keyword>
<keyword evidence="4" id="KW-0547">Nucleotide-binding</keyword>
<keyword evidence="3" id="KW-1003">Cell membrane</keyword>
<dbReference type="GO" id="GO:0005886">
    <property type="term" value="C:plasma membrane"/>
    <property type="evidence" value="ECO:0007669"/>
    <property type="project" value="UniProtKB-SubCell"/>
</dbReference>
<dbReference type="eggNOG" id="COG1131">
    <property type="taxonomic scope" value="Bacteria"/>
</dbReference>
<evidence type="ECO:0000256" key="5">
    <source>
        <dbReference type="ARBA" id="ARBA00022840"/>
    </source>
</evidence>
<evidence type="ECO:0000256" key="4">
    <source>
        <dbReference type="ARBA" id="ARBA00022741"/>
    </source>
</evidence>
<evidence type="ECO:0000313" key="10">
    <source>
        <dbReference type="Proteomes" id="UP000030832"/>
    </source>
</evidence>
<proteinExistence type="predicted"/>
<reference evidence="9 10" key="1">
    <citation type="submission" date="2014-09" db="EMBL/GenBank/DDBJ databases">
        <title>Genome sequencing and annotation of Bacillus Okhensis strain Kh10-101T.</title>
        <authorList>
            <person name="Prakash J.S."/>
        </authorList>
    </citation>
    <scope>NUCLEOTIDE SEQUENCE [LARGE SCALE GENOMIC DNA]</scope>
    <source>
        <strain evidence="10">Kh10-101T</strain>
    </source>
</reference>
<dbReference type="InterPro" id="IPR003439">
    <property type="entry name" value="ABC_transporter-like_ATP-bd"/>
</dbReference>
<keyword evidence="6" id="KW-1278">Translocase</keyword>
<dbReference type="Proteomes" id="UP000030832">
    <property type="component" value="Unassembled WGS sequence"/>
</dbReference>
<evidence type="ECO:0000256" key="3">
    <source>
        <dbReference type="ARBA" id="ARBA00022475"/>
    </source>
</evidence>
<dbReference type="InterPro" id="IPR050763">
    <property type="entry name" value="ABC_transporter_ATP-binding"/>
</dbReference>
<comment type="subcellular location">
    <subcellularLocation>
        <location evidence="1">Cell membrane</location>
    </subcellularLocation>
</comment>
<dbReference type="Gene3D" id="3.40.50.300">
    <property type="entry name" value="P-loop containing nucleotide triphosphate hydrolases"/>
    <property type="match status" value="1"/>
</dbReference>